<dbReference type="CDD" id="cd00567">
    <property type="entry name" value="ACAD"/>
    <property type="match status" value="1"/>
</dbReference>
<sequence length="365" mass="39132">MDFNLTEERQMLQDTLRRFLGNAATKDSNALWAELAELGVIGALFTEDNGGFGGAGFDLSVVFEEIGRAGVTAPLLETGILAGGLIAALGNDEQNALLEDIIDGTQQLAFAHGEPLARYDLNHVATTATQTGDVYILNGHKSVVMNGGCADTLIISARTAGDVAGNHGISLFLVEASSVERRSYKTMSGADAAEIYLNNVPVAKTALLGAEGTSFDEIETQVARATAALCAEAVGAMESAKALTIEYLQTRQQFGRPIGKFQALQHRMADLLVEVEQARSATINVCGHLDADRPLREHHVSAAKNLIGRAGRLVAEETIQMHGGIGMTQEYNLAGFAKRMMMIDHQWGDTDYHLERFITLSRAVA</sequence>
<dbReference type="Pfam" id="PF02771">
    <property type="entry name" value="Acyl-CoA_dh_N"/>
    <property type="match status" value="1"/>
</dbReference>
<accession>A0A6A4RF59</accession>
<name>A0A6A4RF59_9RHOB</name>
<dbReference type="Gene3D" id="1.10.540.10">
    <property type="entry name" value="Acyl-CoA dehydrogenase/oxidase, N-terminal domain"/>
    <property type="match status" value="1"/>
</dbReference>
<dbReference type="GO" id="GO:0050660">
    <property type="term" value="F:flavin adenine dinucleotide binding"/>
    <property type="evidence" value="ECO:0007669"/>
    <property type="project" value="InterPro"/>
</dbReference>
<dbReference type="InterPro" id="IPR009100">
    <property type="entry name" value="AcylCoA_DH/oxidase_NM_dom_sf"/>
</dbReference>
<feature type="domain" description="Acyl-CoA dehydrogenase/oxidase C-terminal" evidence="7">
    <location>
        <begin position="222"/>
        <end position="353"/>
    </location>
</feature>
<reference evidence="10 11" key="1">
    <citation type="submission" date="2019-12" db="EMBL/GenBank/DDBJ databases">
        <authorList>
            <person name="Zhang Y.-J."/>
        </authorList>
    </citation>
    <scope>NUCLEOTIDE SEQUENCE [LARGE SCALE GENOMIC DNA]</scope>
    <source>
        <strain evidence="10 11">H18S-6</strain>
    </source>
</reference>
<dbReference type="PANTHER" id="PTHR43884:SF20">
    <property type="entry name" value="ACYL-COA DEHYDROGENASE FADE28"/>
    <property type="match status" value="1"/>
</dbReference>
<dbReference type="InterPro" id="IPR036250">
    <property type="entry name" value="AcylCo_DH-like_C"/>
</dbReference>
<evidence type="ECO:0000256" key="2">
    <source>
        <dbReference type="ARBA" id="ARBA00009347"/>
    </source>
</evidence>
<dbReference type="GO" id="GO:0003995">
    <property type="term" value="F:acyl-CoA dehydrogenase activity"/>
    <property type="evidence" value="ECO:0007669"/>
    <property type="project" value="TreeGrafter"/>
</dbReference>
<dbReference type="InterPro" id="IPR046373">
    <property type="entry name" value="Acyl-CoA_Oxase/DH_mid-dom_sf"/>
</dbReference>
<keyword evidence="3 6" id="KW-0285">Flavoprotein</keyword>
<evidence type="ECO:0000313" key="11">
    <source>
        <dbReference type="Proteomes" id="UP000441586"/>
    </source>
</evidence>
<dbReference type="InterPro" id="IPR009075">
    <property type="entry name" value="AcylCo_DH/oxidase_C"/>
</dbReference>
<gene>
    <name evidence="10" type="ORF">GP644_20620</name>
</gene>
<dbReference type="Pfam" id="PF02770">
    <property type="entry name" value="Acyl-CoA_dh_M"/>
    <property type="match status" value="1"/>
</dbReference>
<dbReference type="PANTHER" id="PTHR43884">
    <property type="entry name" value="ACYL-COA DEHYDROGENASE"/>
    <property type="match status" value="1"/>
</dbReference>
<comment type="similarity">
    <text evidence="2 6">Belongs to the acyl-CoA dehydrogenase family.</text>
</comment>
<keyword evidence="5 6" id="KW-0560">Oxidoreductase</keyword>
<evidence type="ECO:0000256" key="5">
    <source>
        <dbReference type="ARBA" id="ARBA00023002"/>
    </source>
</evidence>
<comment type="cofactor">
    <cofactor evidence="1 6">
        <name>FAD</name>
        <dbReference type="ChEBI" id="CHEBI:57692"/>
    </cofactor>
</comment>
<evidence type="ECO:0000256" key="3">
    <source>
        <dbReference type="ARBA" id="ARBA00022630"/>
    </source>
</evidence>
<dbReference type="Pfam" id="PF00441">
    <property type="entry name" value="Acyl-CoA_dh_1"/>
    <property type="match status" value="1"/>
</dbReference>
<protein>
    <submittedName>
        <fullName evidence="10">Pimeloyl-CoA dehydrogenase small subunit</fullName>
    </submittedName>
</protein>
<comment type="caution">
    <text evidence="10">The sequence shown here is derived from an EMBL/GenBank/DDBJ whole genome shotgun (WGS) entry which is preliminary data.</text>
</comment>
<dbReference type="InterPro" id="IPR013786">
    <property type="entry name" value="AcylCoA_DH/ox_N"/>
</dbReference>
<evidence type="ECO:0000256" key="4">
    <source>
        <dbReference type="ARBA" id="ARBA00022827"/>
    </source>
</evidence>
<dbReference type="InterPro" id="IPR006091">
    <property type="entry name" value="Acyl-CoA_Oxase/DH_mid-dom"/>
</dbReference>
<evidence type="ECO:0000259" key="7">
    <source>
        <dbReference type="Pfam" id="PF00441"/>
    </source>
</evidence>
<evidence type="ECO:0000313" key="10">
    <source>
        <dbReference type="EMBL" id="KAE9627288.1"/>
    </source>
</evidence>
<evidence type="ECO:0000259" key="9">
    <source>
        <dbReference type="Pfam" id="PF02771"/>
    </source>
</evidence>
<evidence type="ECO:0000259" key="8">
    <source>
        <dbReference type="Pfam" id="PF02770"/>
    </source>
</evidence>
<dbReference type="RefSeq" id="WP_158981392.1">
    <property type="nucleotide sequence ID" value="NZ_WSFO01000014.1"/>
</dbReference>
<dbReference type="SUPFAM" id="SSF56645">
    <property type="entry name" value="Acyl-CoA dehydrogenase NM domain-like"/>
    <property type="match status" value="1"/>
</dbReference>
<organism evidence="10 11">
    <name type="scientific">Parasedimentitalea maritima</name>
    <dbReference type="NCBI Taxonomy" id="2578117"/>
    <lineage>
        <taxon>Bacteria</taxon>
        <taxon>Pseudomonadati</taxon>
        <taxon>Pseudomonadota</taxon>
        <taxon>Alphaproteobacteria</taxon>
        <taxon>Rhodobacterales</taxon>
        <taxon>Paracoccaceae</taxon>
        <taxon>Parasedimentitalea</taxon>
    </lineage>
</organism>
<dbReference type="Gene3D" id="1.20.140.10">
    <property type="entry name" value="Butyryl-CoA Dehydrogenase, subunit A, domain 3"/>
    <property type="match status" value="1"/>
</dbReference>
<dbReference type="InterPro" id="IPR037069">
    <property type="entry name" value="AcylCoA_DH/ox_N_sf"/>
</dbReference>
<feature type="domain" description="Acyl-CoA dehydrogenase/oxidase N-terminal" evidence="9">
    <location>
        <begin position="6"/>
        <end position="102"/>
    </location>
</feature>
<evidence type="ECO:0000256" key="1">
    <source>
        <dbReference type="ARBA" id="ARBA00001974"/>
    </source>
</evidence>
<keyword evidence="4 6" id="KW-0274">FAD</keyword>
<evidence type="ECO:0000256" key="6">
    <source>
        <dbReference type="RuleBase" id="RU362125"/>
    </source>
</evidence>
<dbReference type="EMBL" id="WSFO01000014">
    <property type="protein sequence ID" value="KAE9627288.1"/>
    <property type="molecule type" value="Genomic_DNA"/>
</dbReference>
<dbReference type="Gene3D" id="2.40.110.10">
    <property type="entry name" value="Butyryl-CoA Dehydrogenase, subunit A, domain 2"/>
    <property type="match status" value="1"/>
</dbReference>
<dbReference type="AlphaFoldDB" id="A0A6A4RF59"/>
<dbReference type="Proteomes" id="UP000441586">
    <property type="component" value="Unassembled WGS sequence"/>
</dbReference>
<dbReference type="SUPFAM" id="SSF47203">
    <property type="entry name" value="Acyl-CoA dehydrogenase C-terminal domain-like"/>
    <property type="match status" value="1"/>
</dbReference>
<proteinExistence type="inferred from homology"/>
<feature type="domain" description="Acyl-CoA oxidase/dehydrogenase middle" evidence="8">
    <location>
        <begin position="109"/>
        <end position="200"/>
    </location>
</feature>